<evidence type="ECO:0000313" key="2">
    <source>
        <dbReference type="Proteomes" id="UP000184300"/>
    </source>
</evidence>
<dbReference type="AlphaFoldDB" id="A0A1L9VWP8"/>
<protein>
    <submittedName>
        <fullName evidence="1">Uncharacterized protein</fullName>
    </submittedName>
</protein>
<accession>A0A1L9VWP8</accession>
<keyword evidence="2" id="KW-1185">Reference proteome</keyword>
<gene>
    <name evidence="1" type="ORF">ASPGLDRAFT_54402</name>
</gene>
<organism evidence="1 2">
    <name type="scientific">Aspergillus glaucus CBS 516.65</name>
    <dbReference type="NCBI Taxonomy" id="1160497"/>
    <lineage>
        <taxon>Eukaryota</taxon>
        <taxon>Fungi</taxon>
        <taxon>Dikarya</taxon>
        <taxon>Ascomycota</taxon>
        <taxon>Pezizomycotina</taxon>
        <taxon>Eurotiomycetes</taxon>
        <taxon>Eurotiomycetidae</taxon>
        <taxon>Eurotiales</taxon>
        <taxon>Aspergillaceae</taxon>
        <taxon>Aspergillus</taxon>
        <taxon>Aspergillus subgen. Aspergillus</taxon>
    </lineage>
</organism>
<dbReference type="VEuPathDB" id="FungiDB:ASPGLDRAFT_54402"/>
<proteinExistence type="predicted"/>
<dbReference type="OrthoDB" id="4456803at2759"/>
<dbReference type="EMBL" id="KV878889">
    <property type="protein sequence ID" value="OJJ88326.1"/>
    <property type="molecule type" value="Genomic_DNA"/>
</dbReference>
<name>A0A1L9VWP8_ASPGL</name>
<evidence type="ECO:0000313" key="1">
    <source>
        <dbReference type="EMBL" id="OJJ88326.1"/>
    </source>
</evidence>
<dbReference type="RefSeq" id="XP_022405002.1">
    <property type="nucleotide sequence ID" value="XM_022548075.1"/>
</dbReference>
<dbReference type="GeneID" id="34464336"/>
<dbReference type="Proteomes" id="UP000184300">
    <property type="component" value="Unassembled WGS sequence"/>
</dbReference>
<sequence length="205" mass="23994">MTTIFLFCTEDVPETTINQLMTEFSRDSGFGNVFSLVRTLDQDHFDNWGTEPPVQPFTTGFKDATDTELRLYTHHKVKDLKRTENRGGITQYWIAKLDERSSHDSTVIMQYCMEREIWAQMLEDAEQEFCIPGQTDVTDDEIWWKWRVQFKDSFQLFNSVDEGDLDMMTLYTRPEYLDSDGVFHVDIPRKIIKGEITDPVIHGVS</sequence>
<reference evidence="2" key="1">
    <citation type="journal article" date="2017" name="Genome Biol.">
        <title>Comparative genomics reveals high biological diversity and specific adaptations in the industrially and medically important fungal genus Aspergillus.</title>
        <authorList>
            <person name="de Vries R.P."/>
            <person name="Riley R."/>
            <person name="Wiebenga A."/>
            <person name="Aguilar-Osorio G."/>
            <person name="Amillis S."/>
            <person name="Uchima C.A."/>
            <person name="Anderluh G."/>
            <person name="Asadollahi M."/>
            <person name="Askin M."/>
            <person name="Barry K."/>
            <person name="Battaglia E."/>
            <person name="Bayram O."/>
            <person name="Benocci T."/>
            <person name="Braus-Stromeyer S.A."/>
            <person name="Caldana C."/>
            <person name="Canovas D."/>
            <person name="Cerqueira G.C."/>
            <person name="Chen F."/>
            <person name="Chen W."/>
            <person name="Choi C."/>
            <person name="Clum A."/>
            <person name="Dos Santos R.A."/>
            <person name="Damasio A.R."/>
            <person name="Diallinas G."/>
            <person name="Emri T."/>
            <person name="Fekete E."/>
            <person name="Flipphi M."/>
            <person name="Freyberg S."/>
            <person name="Gallo A."/>
            <person name="Gournas C."/>
            <person name="Habgood R."/>
            <person name="Hainaut M."/>
            <person name="Harispe M.L."/>
            <person name="Henrissat B."/>
            <person name="Hilden K.S."/>
            <person name="Hope R."/>
            <person name="Hossain A."/>
            <person name="Karabika E."/>
            <person name="Karaffa L."/>
            <person name="Karanyi Z."/>
            <person name="Krasevec N."/>
            <person name="Kuo A."/>
            <person name="Kusch H."/>
            <person name="LaButti K."/>
            <person name="Lagendijk E.L."/>
            <person name="Lapidus A."/>
            <person name="Levasseur A."/>
            <person name="Lindquist E."/>
            <person name="Lipzen A."/>
            <person name="Logrieco A.F."/>
            <person name="MacCabe A."/>
            <person name="Maekelae M.R."/>
            <person name="Malavazi I."/>
            <person name="Melin P."/>
            <person name="Meyer V."/>
            <person name="Mielnichuk N."/>
            <person name="Miskei M."/>
            <person name="Molnar A.P."/>
            <person name="Mule G."/>
            <person name="Ngan C.Y."/>
            <person name="Orejas M."/>
            <person name="Orosz E."/>
            <person name="Ouedraogo J.P."/>
            <person name="Overkamp K.M."/>
            <person name="Park H.-S."/>
            <person name="Perrone G."/>
            <person name="Piumi F."/>
            <person name="Punt P.J."/>
            <person name="Ram A.F."/>
            <person name="Ramon A."/>
            <person name="Rauscher S."/>
            <person name="Record E."/>
            <person name="Riano-Pachon D.M."/>
            <person name="Robert V."/>
            <person name="Roehrig J."/>
            <person name="Ruller R."/>
            <person name="Salamov A."/>
            <person name="Salih N.S."/>
            <person name="Samson R.A."/>
            <person name="Sandor E."/>
            <person name="Sanguinetti M."/>
            <person name="Schuetze T."/>
            <person name="Sepcic K."/>
            <person name="Shelest E."/>
            <person name="Sherlock G."/>
            <person name="Sophianopoulou V."/>
            <person name="Squina F.M."/>
            <person name="Sun H."/>
            <person name="Susca A."/>
            <person name="Todd R.B."/>
            <person name="Tsang A."/>
            <person name="Unkles S.E."/>
            <person name="van de Wiele N."/>
            <person name="van Rossen-Uffink D."/>
            <person name="Oliveira J.V."/>
            <person name="Vesth T.C."/>
            <person name="Visser J."/>
            <person name="Yu J.-H."/>
            <person name="Zhou M."/>
            <person name="Andersen M.R."/>
            <person name="Archer D.B."/>
            <person name="Baker S.E."/>
            <person name="Benoit I."/>
            <person name="Brakhage A.A."/>
            <person name="Braus G.H."/>
            <person name="Fischer R."/>
            <person name="Frisvad J.C."/>
            <person name="Goldman G.H."/>
            <person name="Houbraken J."/>
            <person name="Oakley B."/>
            <person name="Pocsi I."/>
            <person name="Scazzocchio C."/>
            <person name="Seiboth B."/>
            <person name="vanKuyk P.A."/>
            <person name="Wortman J."/>
            <person name="Dyer P.S."/>
            <person name="Grigoriev I.V."/>
        </authorList>
    </citation>
    <scope>NUCLEOTIDE SEQUENCE [LARGE SCALE GENOMIC DNA]</scope>
    <source>
        <strain evidence="2">CBS 516.65</strain>
    </source>
</reference>